<dbReference type="Proteomes" id="UP001222932">
    <property type="component" value="Unassembled WGS sequence"/>
</dbReference>
<name>A0AAD3TZE8_9TREE</name>
<evidence type="ECO:0000313" key="4">
    <source>
        <dbReference type="Proteomes" id="UP001222932"/>
    </source>
</evidence>
<sequence length="411" mass="45973">MSRRRFSTPARPATQKPAPLRHTLTRARSEEGWMLLERDKFEVNLNLPATWSADSLPLSSQPTIENLTRAFVLDSTDSRESDSLSSVEADAGHPTIPARTSRLEIARPSSELGSTRPTLDVEEVPRSHLDARSAPSKFVYKTPSDIIIERDCFPFQPAIMIQAPTPPPHFPLLPVLHSPSPAAITSIRSLSATSLNSLPSPIIPSTPTLPSTPLPDPTPRELAERSERIQTLGNAVMRSRAYSVLMHRHCETLGTALESAAELQEARAEIVRLKARIERYREVNSSLVDWGLRLREENDVLRAEAGEVPGVMLFDPERDIRSRDDEGYGAHEGPGEPESYRAYKARQHEGHDGYSDLEADWGRKGYGDFQAFDGHNEYEGHKGYDVYAKGYRGISWRIDEQDEHGQQEEVP</sequence>
<protein>
    <submittedName>
        <fullName evidence="3">Uncharacterized protein</fullName>
    </submittedName>
</protein>
<accession>A0AAD3TZE8</accession>
<organism evidence="3 4">
    <name type="scientific">Cutaneotrichosporon spelunceum</name>
    <dbReference type="NCBI Taxonomy" id="1672016"/>
    <lineage>
        <taxon>Eukaryota</taxon>
        <taxon>Fungi</taxon>
        <taxon>Dikarya</taxon>
        <taxon>Basidiomycota</taxon>
        <taxon>Agaricomycotina</taxon>
        <taxon>Tremellomycetes</taxon>
        <taxon>Trichosporonales</taxon>
        <taxon>Trichosporonaceae</taxon>
        <taxon>Cutaneotrichosporon</taxon>
    </lineage>
</organism>
<feature type="compositionally biased region" description="Basic and acidic residues" evidence="2">
    <location>
        <begin position="319"/>
        <end position="329"/>
    </location>
</feature>
<reference evidence="3" key="1">
    <citation type="journal article" date="2023" name="BMC Genomics">
        <title>Chromosome-level genome assemblies of Cutaneotrichosporon spp. (Trichosporonales, Basidiomycota) reveal imbalanced evolution between nucleotide sequences and chromosome synteny.</title>
        <authorList>
            <person name="Kobayashi Y."/>
            <person name="Kayamori A."/>
            <person name="Aoki K."/>
            <person name="Shiwa Y."/>
            <person name="Matsutani M."/>
            <person name="Fujita N."/>
            <person name="Sugita T."/>
            <person name="Iwasaki W."/>
            <person name="Tanaka N."/>
            <person name="Takashima M."/>
        </authorList>
    </citation>
    <scope>NUCLEOTIDE SEQUENCE</scope>
    <source>
        <strain evidence="3">HIS016</strain>
    </source>
</reference>
<proteinExistence type="predicted"/>
<feature type="region of interest" description="Disordered" evidence="2">
    <location>
        <begin position="1"/>
        <end position="22"/>
    </location>
</feature>
<reference evidence="3" key="2">
    <citation type="submission" date="2023-06" db="EMBL/GenBank/DDBJ databases">
        <authorList>
            <person name="Kobayashi Y."/>
            <person name="Kayamori A."/>
            <person name="Aoki K."/>
            <person name="Shiwa Y."/>
            <person name="Fujita N."/>
            <person name="Sugita T."/>
            <person name="Iwasaki W."/>
            <person name="Tanaka N."/>
            <person name="Takashima M."/>
        </authorList>
    </citation>
    <scope>NUCLEOTIDE SEQUENCE</scope>
    <source>
        <strain evidence="3">HIS016</strain>
    </source>
</reference>
<feature type="compositionally biased region" description="Low complexity" evidence="2">
    <location>
        <begin position="199"/>
        <end position="209"/>
    </location>
</feature>
<dbReference type="EMBL" id="BTCM01000008">
    <property type="protein sequence ID" value="GMK59699.1"/>
    <property type="molecule type" value="Genomic_DNA"/>
</dbReference>
<gene>
    <name evidence="3" type="ORF">CspeluHIS016_0803050</name>
</gene>
<evidence type="ECO:0000313" key="3">
    <source>
        <dbReference type="EMBL" id="GMK59699.1"/>
    </source>
</evidence>
<evidence type="ECO:0000256" key="2">
    <source>
        <dbReference type="SAM" id="MobiDB-lite"/>
    </source>
</evidence>
<comment type="caution">
    <text evidence="3">The sequence shown here is derived from an EMBL/GenBank/DDBJ whole genome shotgun (WGS) entry which is preliminary data.</text>
</comment>
<feature type="coiled-coil region" evidence="1">
    <location>
        <begin position="256"/>
        <end position="283"/>
    </location>
</feature>
<dbReference type="AlphaFoldDB" id="A0AAD3TZE8"/>
<feature type="region of interest" description="Disordered" evidence="2">
    <location>
        <begin position="199"/>
        <end position="220"/>
    </location>
</feature>
<keyword evidence="1" id="KW-0175">Coiled coil</keyword>
<evidence type="ECO:0000256" key="1">
    <source>
        <dbReference type="SAM" id="Coils"/>
    </source>
</evidence>
<feature type="region of interest" description="Disordered" evidence="2">
    <location>
        <begin position="319"/>
        <end position="339"/>
    </location>
</feature>
<keyword evidence="4" id="KW-1185">Reference proteome</keyword>